<proteinExistence type="predicted"/>
<keyword evidence="2" id="KW-1133">Transmembrane helix</keyword>
<dbReference type="GO" id="GO:0031045">
    <property type="term" value="C:dense core granule"/>
    <property type="evidence" value="ECO:0007669"/>
    <property type="project" value="TreeGrafter"/>
</dbReference>
<dbReference type="GO" id="GO:0048791">
    <property type="term" value="P:calcium ion-regulated exocytosis of neurotransmitter"/>
    <property type="evidence" value="ECO:0007669"/>
    <property type="project" value="TreeGrafter"/>
</dbReference>
<dbReference type="GO" id="GO:0001786">
    <property type="term" value="F:phosphatidylserine binding"/>
    <property type="evidence" value="ECO:0007669"/>
    <property type="project" value="TreeGrafter"/>
</dbReference>
<dbReference type="AlphaFoldDB" id="A0AAV6VNX8"/>
<keyword evidence="5" id="KW-1185">Reference proteome</keyword>
<evidence type="ECO:0000256" key="1">
    <source>
        <dbReference type="ARBA" id="ARBA00022737"/>
    </source>
</evidence>
<keyword evidence="2" id="KW-0472">Membrane</keyword>
<dbReference type="Gene3D" id="2.60.40.150">
    <property type="entry name" value="C2 domain"/>
    <property type="match status" value="2"/>
</dbReference>
<organism evidence="4 5">
    <name type="scientific">Oedothorax gibbosus</name>
    <dbReference type="NCBI Taxonomy" id="931172"/>
    <lineage>
        <taxon>Eukaryota</taxon>
        <taxon>Metazoa</taxon>
        <taxon>Ecdysozoa</taxon>
        <taxon>Arthropoda</taxon>
        <taxon>Chelicerata</taxon>
        <taxon>Arachnida</taxon>
        <taxon>Araneae</taxon>
        <taxon>Araneomorphae</taxon>
        <taxon>Entelegynae</taxon>
        <taxon>Araneoidea</taxon>
        <taxon>Linyphiidae</taxon>
        <taxon>Erigoninae</taxon>
        <taxon>Oedothorax</taxon>
    </lineage>
</organism>
<dbReference type="EMBL" id="JAFNEN010000038">
    <property type="protein sequence ID" value="KAG8198552.1"/>
    <property type="molecule type" value="Genomic_DNA"/>
</dbReference>
<dbReference type="PROSITE" id="PS50004">
    <property type="entry name" value="C2"/>
    <property type="match status" value="2"/>
</dbReference>
<dbReference type="CDD" id="cd08385">
    <property type="entry name" value="C2A_Synaptotagmin-1-5-6-9-10"/>
    <property type="match status" value="1"/>
</dbReference>
<feature type="domain" description="C2" evidence="3">
    <location>
        <begin position="327"/>
        <end position="451"/>
    </location>
</feature>
<accession>A0AAV6VNX8</accession>
<dbReference type="GO" id="GO:0048488">
    <property type="term" value="P:synaptic vesicle endocytosis"/>
    <property type="evidence" value="ECO:0007669"/>
    <property type="project" value="TreeGrafter"/>
</dbReference>
<gene>
    <name evidence="4" type="ORF">JTE90_026453</name>
</gene>
<evidence type="ECO:0000256" key="2">
    <source>
        <dbReference type="SAM" id="Phobius"/>
    </source>
</evidence>
<dbReference type="InterPro" id="IPR000008">
    <property type="entry name" value="C2_dom"/>
</dbReference>
<dbReference type="PANTHER" id="PTHR10024">
    <property type="entry name" value="SYNAPTOTAGMIN"/>
    <property type="match status" value="1"/>
</dbReference>
<dbReference type="GO" id="GO:0000149">
    <property type="term" value="F:SNARE binding"/>
    <property type="evidence" value="ECO:0007669"/>
    <property type="project" value="TreeGrafter"/>
</dbReference>
<dbReference type="PANTHER" id="PTHR10024:SF227">
    <property type="entry name" value="SYNAPTOTAGMIN 1"/>
    <property type="match status" value="1"/>
</dbReference>
<dbReference type="GO" id="GO:0030276">
    <property type="term" value="F:clathrin binding"/>
    <property type="evidence" value="ECO:0007669"/>
    <property type="project" value="TreeGrafter"/>
</dbReference>
<dbReference type="Proteomes" id="UP000827092">
    <property type="component" value="Unassembled WGS sequence"/>
</dbReference>
<feature type="transmembrane region" description="Helical" evidence="2">
    <location>
        <begin position="112"/>
        <end position="136"/>
    </location>
</feature>
<dbReference type="Pfam" id="PF00168">
    <property type="entry name" value="C2"/>
    <property type="match status" value="2"/>
</dbReference>
<evidence type="ECO:0000313" key="5">
    <source>
        <dbReference type="Proteomes" id="UP000827092"/>
    </source>
</evidence>
<dbReference type="InterPro" id="IPR035892">
    <property type="entry name" value="C2_domain_sf"/>
</dbReference>
<keyword evidence="1" id="KW-0677">Repeat</keyword>
<dbReference type="GO" id="GO:0005544">
    <property type="term" value="F:calcium-dependent phospholipid binding"/>
    <property type="evidence" value="ECO:0007669"/>
    <property type="project" value="TreeGrafter"/>
</dbReference>
<dbReference type="SUPFAM" id="SSF49562">
    <property type="entry name" value="C2 domain (Calcium/lipid-binding domain, CaLB)"/>
    <property type="match status" value="2"/>
</dbReference>
<dbReference type="InterPro" id="IPR001565">
    <property type="entry name" value="Synaptotagmin"/>
</dbReference>
<dbReference type="GO" id="GO:0005509">
    <property type="term" value="F:calcium ion binding"/>
    <property type="evidence" value="ECO:0007669"/>
    <property type="project" value="TreeGrafter"/>
</dbReference>
<reference evidence="4 5" key="1">
    <citation type="journal article" date="2022" name="Nat. Ecol. Evol.">
        <title>A masculinizing supergene underlies an exaggerated male reproductive morph in a spider.</title>
        <authorList>
            <person name="Hendrickx F."/>
            <person name="De Corte Z."/>
            <person name="Sonet G."/>
            <person name="Van Belleghem S.M."/>
            <person name="Kostlbacher S."/>
            <person name="Vangestel C."/>
        </authorList>
    </citation>
    <scope>NUCLEOTIDE SEQUENCE [LARGE SCALE GENOMIC DNA]</scope>
    <source>
        <strain evidence="4">W744_W776</strain>
    </source>
</reference>
<sequence length="451" mass="50607">MVRDFSPFRSTDLRRLVTGSFGFSSGSSNTMHVDRIPNYRAMQFLRKFRQKRVQRHRPVSAASLHVNSSNNHFAASTLASLLASSTVLPSLSPANVTSGGNVVLEITQEAYVPMWSVTSAVVALGVFLVCGCFCCLKRRRNKESKKSMKGSVDLKAVHVLGGTYKEKMQLDLDDLQDHMETNDDDDGSVKSEKKLGRLQYKLDYDFHTNNFAVTIIQAEDLPGMDLSGSSDPYVKVYILPDKKKKYETKVHRKTLNPVFNETFNFKIPYGEIASRTLVFAVLDFDRFSKHDQIGEIKIPLGSLDLAQTTTEWKDVSKAEGEQGQENKLGDVCFSLRYVPTSGKLTIVILEAKNLKKMDVGGLSDPYVKIALMLNGKRMKKKKTSIKKCTLNPYYNESFTFEIPFEQIQKVQLVVSVVDYDRIGTSEPIGKVIMGSHATGPQWQLRASKKID</sequence>
<evidence type="ECO:0000259" key="3">
    <source>
        <dbReference type="PROSITE" id="PS50004"/>
    </source>
</evidence>
<keyword evidence="2" id="KW-0812">Transmembrane</keyword>
<feature type="domain" description="C2" evidence="3">
    <location>
        <begin position="194"/>
        <end position="313"/>
    </location>
</feature>
<dbReference type="PRINTS" id="PR00360">
    <property type="entry name" value="C2DOMAIN"/>
</dbReference>
<dbReference type="GO" id="GO:0030672">
    <property type="term" value="C:synaptic vesicle membrane"/>
    <property type="evidence" value="ECO:0007669"/>
    <property type="project" value="TreeGrafter"/>
</dbReference>
<dbReference type="PRINTS" id="PR00399">
    <property type="entry name" value="SYNAPTOTAGMN"/>
</dbReference>
<dbReference type="SMART" id="SM00239">
    <property type="entry name" value="C2"/>
    <property type="match status" value="2"/>
</dbReference>
<comment type="caution">
    <text evidence="4">The sequence shown here is derived from an EMBL/GenBank/DDBJ whole genome shotgun (WGS) entry which is preliminary data.</text>
</comment>
<evidence type="ECO:0000313" key="4">
    <source>
        <dbReference type="EMBL" id="KAG8198552.1"/>
    </source>
</evidence>
<protein>
    <recommendedName>
        <fullName evidence="3">C2 domain-containing protein</fullName>
    </recommendedName>
</protein>
<dbReference type="FunFam" id="2.60.40.150:FF:000016">
    <property type="entry name" value="Synaptotagmin 1"/>
    <property type="match status" value="1"/>
</dbReference>
<name>A0AAV6VNX8_9ARAC</name>
<dbReference type="GO" id="GO:0030424">
    <property type="term" value="C:axon"/>
    <property type="evidence" value="ECO:0007669"/>
    <property type="project" value="TreeGrafter"/>
</dbReference>
<dbReference type="GO" id="GO:0005886">
    <property type="term" value="C:plasma membrane"/>
    <property type="evidence" value="ECO:0007669"/>
    <property type="project" value="TreeGrafter"/>
</dbReference>